<evidence type="ECO:0008006" key="2">
    <source>
        <dbReference type="Google" id="ProtNLM"/>
    </source>
</evidence>
<dbReference type="InterPro" id="IPR012460">
    <property type="entry name" value="DUF1667"/>
</dbReference>
<dbReference type="AlphaFoldDB" id="A0A644TXM4"/>
<dbReference type="SUPFAM" id="SSF160148">
    <property type="entry name" value="CPE0013-like"/>
    <property type="match status" value="1"/>
</dbReference>
<evidence type="ECO:0000313" key="1">
    <source>
        <dbReference type="EMBL" id="MPL70461.1"/>
    </source>
</evidence>
<sequence>MSEIICITCPLGCHLSIKRISDADITVTGNRCPRGETYAREELLFPKRVVTTTCRAVRPPLAAGVGYGGEKIGSGAALSLYAPRRVPVRTSAAFPKERIPELLALAASLKIGLPVRRGDVLVRDILGTGIDLIATRTIASIL</sequence>
<reference evidence="1" key="1">
    <citation type="submission" date="2019-08" db="EMBL/GenBank/DDBJ databases">
        <authorList>
            <person name="Kucharzyk K."/>
            <person name="Murdoch R.W."/>
            <person name="Higgins S."/>
            <person name="Loffler F."/>
        </authorList>
    </citation>
    <scope>NUCLEOTIDE SEQUENCE</scope>
</reference>
<dbReference type="Gene3D" id="3.10.530.10">
    <property type="entry name" value="CPE0013-like"/>
    <property type="match status" value="1"/>
</dbReference>
<dbReference type="InterPro" id="IPR036593">
    <property type="entry name" value="CPE0013-like_sf"/>
</dbReference>
<dbReference type="EMBL" id="VSSQ01000053">
    <property type="protein sequence ID" value="MPL70461.1"/>
    <property type="molecule type" value="Genomic_DNA"/>
</dbReference>
<name>A0A644TXM4_9ZZZZ</name>
<gene>
    <name evidence="1" type="ORF">SDC9_16217</name>
</gene>
<accession>A0A644TXM4</accession>
<protein>
    <recommendedName>
        <fullName evidence="2">4Fe-4S Mo/W bis-MGD-type domain-containing protein</fullName>
    </recommendedName>
</protein>
<dbReference type="PANTHER" id="PTHR39450">
    <property type="entry name" value="MOLYBDOPTERIN OXIDOREDUCTASE, 4FE-4S CLUSTER-BINDING SUBUNIT"/>
    <property type="match status" value="1"/>
</dbReference>
<dbReference type="PANTHER" id="PTHR39450:SF1">
    <property type="entry name" value="DUF1667 DOMAIN-CONTAINING PROTEIN"/>
    <property type="match status" value="1"/>
</dbReference>
<comment type="caution">
    <text evidence="1">The sequence shown here is derived from an EMBL/GenBank/DDBJ whole genome shotgun (WGS) entry which is preliminary data.</text>
</comment>
<organism evidence="1">
    <name type="scientific">bioreactor metagenome</name>
    <dbReference type="NCBI Taxonomy" id="1076179"/>
    <lineage>
        <taxon>unclassified sequences</taxon>
        <taxon>metagenomes</taxon>
        <taxon>ecological metagenomes</taxon>
    </lineage>
</organism>
<dbReference type="Pfam" id="PF07892">
    <property type="entry name" value="DUF1667"/>
    <property type="match status" value="1"/>
</dbReference>
<proteinExistence type="predicted"/>